<feature type="compositionally biased region" description="Polar residues" evidence="1">
    <location>
        <begin position="356"/>
        <end position="366"/>
    </location>
</feature>
<dbReference type="EMBL" id="OV696692">
    <property type="protein sequence ID" value="CAH1268936.1"/>
    <property type="molecule type" value="Genomic_DNA"/>
</dbReference>
<dbReference type="AlphaFoldDB" id="A0A8K0EWE5"/>
<feature type="region of interest" description="Disordered" evidence="1">
    <location>
        <begin position="411"/>
        <end position="431"/>
    </location>
</feature>
<dbReference type="InterPro" id="IPR000488">
    <property type="entry name" value="Death_dom"/>
</dbReference>
<feature type="region of interest" description="Disordered" evidence="1">
    <location>
        <begin position="212"/>
        <end position="384"/>
    </location>
</feature>
<dbReference type="Proteomes" id="UP000838412">
    <property type="component" value="Chromosome 7"/>
</dbReference>
<evidence type="ECO:0000256" key="1">
    <source>
        <dbReference type="SAM" id="MobiDB-lite"/>
    </source>
</evidence>
<feature type="compositionally biased region" description="Polar residues" evidence="1">
    <location>
        <begin position="414"/>
        <end position="426"/>
    </location>
</feature>
<keyword evidence="4" id="KW-1185">Reference proteome</keyword>
<accession>A0A8K0EWE5</accession>
<dbReference type="Pfam" id="PF00531">
    <property type="entry name" value="Death"/>
    <property type="match status" value="1"/>
</dbReference>
<dbReference type="OrthoDB" id="10031931at2759"/>
<evidence type="ECO:0000259" key="2">
    <source>
        <dbReference type="PROSITE" id="PS50017"/>
    </source>
</evidence>
<protein>
    <submittedName>
        <fullName evidence="3">Hypp4034 protein</fullName>
    </submittedName>
</protein>
<name>A0A8K0EWE5_BRALA</name>
<feature type="compositionally biased region" description="Acidic residues" evidence="1">
    <location>
        <begin position="230"/>
        <end position="329"/>
    </location>
</feature>
<dbReference type="CDD" id="cd01670">
    <property type="entry name" value="Death"/>
    <property type="match status" value="1"/>
</dbReference>
<organism evidence="3 4">
    <name type="scientific">Branchiostoma lanceolatum</name>
    <name type="common">Common lancelet</name>
    <name type="synonym">Amphioxus lanceolatum</name>
    <dbReference type="NCBI Taxonomy" id="7740"/>
    <lineage>
        <taxon>Eukaryota</taxon>
        <taxon>Metazoa</taxon>
        <taxon>Chordata</taxon>
        <taxon>Cephalochordata</taxon>
        <taxon>Leptocardii</taxon>
        <taxon>Amphioxiformes</taxon>
        <taxon>Branchiostomatidae</taxon>
        <taxon>Branchiostoma</taxon>
    </lineage>
</organism>
<dbReference type="SUPFAM" id="SSF47986">
    <property type="entry name" value="DEATH domain"/>
    <property type="match status" value="1"/>
</dbReference>
<dbReference type="Gene3D" id="1.10.533.10">
    <property type="entry name" value="Death Domain, Fas"/>
    <property type="match status" value="1"/>
</dbReference>
<sequence>MEPTGNLKKALKFYRKLIIKSLASANRHTHTDVLSEAASILGDTFLDDLRYKKGLSTPLEFLQHIIAGYMKEEEKKISSFCQTLRHRLRLGIVADLIESFPDLRVCNRHWRLLSLLSQIRPLQITLRLLGEHMQLKDDTIRSCRQHNLKRQDKVKAILFHGLWRLQYTSLAHEAIRLVDLTVERYQDARLTRYLRGLLDELRAHIDAGKWMDGGTQIHKHSEKGTPDTEQTGDDTDSDHDDSSGDDESEEEYIPDDECEEDNDDESGDTDGESDEASSTDGESDEASSTDGESDEASSTDGESDEASSTDGESDEASSSDDDIDEDSDNADSSKAHDSENEEDENTSSSRYDQSKTEQGASASPLKNESRNKKGKIKKTPDVKQLTDKVDQIAASVRKINAFYSKYDMERKAVTSPSTGERSSPASTKLDEPHLDTLSTLFGADWESLGRKMGLRNVDLDQIKSDHRLQRDRIFQMLLKWKSRNHATATLQTLYTVIESWDGLKVDALEYLSRLLS</sequence>
<feature type="domain" description="Death" evidence="2">
    <location>
        <begin position="442"/>
        <end position="498"/>
    </location>
</feature>
<evidence type="ECO:0000313" key="3">
    <source>
        <dbReference type="EMBL" id="CAH1268936.1"/>
    </source>
</evidence>
<gene>
    <name evidence="3" type="primary">Hypp4034</name>
    <name evidence="3" type="ORF">BLAG_LOCUS21714</name>
</gene>
<dbReference type="InterPro" id="IPR011029">
    <property type="entry name" value="DEATH-like_dom_sf"/>
</dbReference>
<reference evidence="3" key="1">
    <citation type="submission" date="2022-01" db="EMBL/GenBank/DDBJ databases">
        <authorList>
            <person name="Braso-Vives M."/>
        </authorList>
    </citation>
    <scope>NUCLEOTIDE SEQUENCE</scope>
</reference>
<dbReference type="PROSITE" id="PS50017">
    <property type="entry name" value="DEATH_DOMAIN"/>
    <property type="match status" value="1"/>
</dbReference>
<dbReference type="GO" id="GO:0007165">
    <property type="term" value="P:signal transduction"/>
    <property type="evidence" value="ECO:0007669"/>
    <property type="project" value="InterPro"/>
</dbReference>
<proteinExistence type="predicted"/>
<evidence type="ECO:0000313" key="4">
    <source>
        <dbReference type="Proteomes" id="UP000838412"/>
    </source>
</evidence>